<dbReference type="InterPro" id="IPR000315">
    <property type="entry name" value="Znf_B-box"/>
</dbReference>
<organism evidence="7 8">
    <name type="scientific">Pavo cristatus</name>
    <name type="common">Indian peafowl</name>
    <name type="synonym">Blue peafowl</name>
    <dbReference type="NCBI Taxonomy" id="9049"/>
    <lineage>
        <taxon>Eukaryota</taxon>
        <taxon>Metazoa</taxon>
        <taxon>Chordata</taxon>
        <taxon>Craniata</taxon>
        <taxon>Vertebrata</taxon>
        <taxon>Euteleostomi</taxon>
        <taxon>Archelosauria</taxon>
        <taxon>Archosauria</taxon>
        <taxon>Dinosauria</taxon>
        <taxon>Saurischia</taxon>
        <taxon>Theropoda</taxon>
        <taxon>Coelurosauria</taxon>
        <taxon>Aves</taxon>
        <taxon>Neognathae</taxon>
        <taxon>Galloanserae</taxon>
        <taxon>Galliformes</taxon>
        <taxon>Phasianidae</taxon>
        <taxon>Phasianinae</taxon>
        <taxon>Pavo</taxon>
    </lineage>
</organism>
<evidence type="ECO:0000256" key="2">
    <source>
        <dbReference type="ARBA" id="ARBA00022771"/>
    </source>
</evidence>
<evidence type="ECO:0000256" key="3">
    <source>
        <dbReference type="ARBA" id="ARBA00022833"/>
    </source>
</evidence>
<dbReference type="CDD" id="cd16594">
    <property type="entry name" value="RING-HC_TRIM7-like_C-IV"/>
    <property type="match status" value="1"/>
</dbReference>
<keyword evidence="8" id="KW-1185">Reference proteome</keyword>
<dbReference type="GO" id="GO:0008270">
    <property type="term" value="F:zinc ion binding"/>
    <property type="evidence" value="ECO:0007669"/>
    <property type="project" value="UniProtKB-KW"/>
</dbReference>
<dbReference type="SMART" id="SM00336">
    <property type="entry name" value="BBOX"/>
    <property type="match status" value="1"/>
</dbReference>
<dbReference type="Proteomes" id="UP000694428">
    <property type="component" value="Unplaced"/>
</dbReference>
<dbReference type="Pfam" id="PF15227">
    <property type="entry name" value="zf-C3HC4_4"/>
    <property type="match status" value="1"/>
</dbReference>
<protein>
    <submittedName>
        <fullName evidence="7">Uncharacterized protein</fullName>
    </submittedName>
</protein>
<dbReference type="PROSITE" id="PS50119">
    <property type="entry name" value="ZF_BBOX"/>
    <property type="match status" value="1"/>
</dbReference>
<feature type="domain" description="RING-type" evidence="5">
    <location>
        <begin position="16"/>
        <end position="57"/>
    </location>
</feature>
<evidence type="ECO:0000256" key="4">
    <source>
        <dbReference type="PROSITE-ProRule" id="PRU00024"/>
    </source>
</evidence>
<dbReference type="SUPFAM" id="SSF57845">
    <property type="entry name" value="B-box zinc-binding domain"/>
    <property type="match status" value="1"/>
</dbReference>
<dbReference type="InterPro" id="IPR013083">
    <property type="entry name" value="Znf_RING/FYVE/PHD"/>
</dbReference>
<dbReference type="PANTHER" id="PTHR24103">
    <property type="entry name" value="E3 UBIQUITIN-PROTEIN LIGASE TRIM"/>
    <property type="match status" value="1"/>
</dbReference>
<name>A0A8C9EYB6_PAVCR</name>
<sequence>MAAPNPTPHLPSEASCPICLEYFRDPVSIHCGHNFCRDCIARCWEWCTGGFCCPQCKETAAERILCPNRELARVLEIARRLSLQAARRDAAGQEGCKKHREPLSLYCKDDEAFICVICRESRLHRAHAMLPVQDAVQEYKVRLYLLAGVIFFGCVFPI</sequence>
<dbReference type="AlphaFoldDB" id="A0A8C9EYB6"/>
<dbReference type="InterPro" id="IPR001841">
    <property type="entry name" value="Znf_RING"/>
</dbReference>
<accession>A0A8C9EYB6</accession>
<evidence type="ECO:0000259" key="6">
    <source>
        <dbReference type="PROSITE" id="PS50119"/>
    </source>
</evidence>
<evidence type="ECO:0000256" key="1">
    <source>
        <dbReference type="ARBA" id="ARBA00022723"/>
    </source>
</evidence>
<dbReference type="InterPro" id="IPR017907">
    <property type="entry name" value="Znf_RING_CS"/>
</dbReference>
<evidence type="ECO:0000313" key="8">
    <source>
        <dbReference type="Proteomes" id="UP000694428"/>
    </source>
</evidence>
<dbReference type="CDD" id="cd19760">
    <property type="entry name" value="Bbox2_TRIM4-like"/>
    <property type="match status" value="1"/>
</dbReference>
<dbReference type="PROSITE" id="PS00518">
    <property type="entry name" value="ZF_RING_1"/>
    <property type="match status" value="1"/>
</dbReference>
<evidence type="ECO:0000259" key="5">
    <source>
        <dbReference type="PROSITE" id="PS50089"/>
    </source>
</evidence>
<dbReference type="PROSITE" id="PS50089">
    <property type="entry name" value="ZF_RING_2"/>
    <property type="match status" value="1"/>
</dbReference>
<feature type="domain" description="B box-type" evidence="6">
    <location>
        <begin position="91"/>
        <end position="132"/>
    </location>
</feature>
<dbReference type="Pfam" id="PF00643">
    <property type="entry name" value="zf-B_box"/>
    <property type="match status" value="1"/>
</dbReference>
<reference evidence="7" key="2">
    <citation type="submission" date="2025-09" db="UniProtKB">
        <authorList>
            <consortium name="Ensembl"/>
        </authorList>
    </citation>
    <scope>IDENTIFICATION</scope>
</reference>
<dbReference type="SUPFAM" id="SSF57850">
    <property type="entry name" value="RING/U-box"/>
    <property type="match status" value="1"/>
</dbReference>
<evidence type="ECO:0000313" key="7">
    <source>
        <dbReference type="Ensembl" id="ENSPSTP00000007747.1"/>
    </source>
</evidence>
<reference evidence="7" key="1">
    <citation type="submission" date="2025-08" db="UniProtKB">
        <authorList>
            <consortium name="Ensembl"/>
        </authorList>
    </citation>
    <scope>IDENTIFICATION</scope>
</reference>
<dbReference type="SMART" id="SM00184">
    <property type="entry name" value="RING"/>
    <property type="match status" value="1"/>
</dbReference>
<dbReference type="InterPro" id="IPR050143">
    <property type="entry name" value="TRIM/RBCC"/>
</dbReference>
<dbReference type="Gene3D" id="3.30.160.60">
    <property type="entry name" value="Classic Zinc Finger"/>
    <property type="match status" value="1"/>
</dbReference>
<keyword evidence="3" id="KW-0862">Zinc</keyword>
<keyword evidence="2 4" id="KW-0863">Zinc-finger</keyword>
<dbReference type="Ensembl" id="ENSPSTT00000008123.1">
    <property type="protein sequence ID" value="ENSPSTP00000007747.1"/>
    <property type="gene ID" value="ENSPSTG00000005466.1"/>
</dbReference>
<proteinExistence type="predicted"/>
<keyword evidence="1" id="KW-0479">Metal-binding</keyword>
<dbReference type="Gene3D" id="3.30.40.10">
    <property type="entry name" value="Zinc/RING finger domain, C3HC4 (zinc finger)"/>
    <property type="match status" value="1"/>
</dbReference>